<keyword evidence="11" id="KW-0496">Mitochondrion</keyword>
<keyword evidence="9" id="KW-0560">Oxidoreductase</keyword>
<evidence type="ECO:0000256" key="11">
    <source>
        <dbReference type="ARBA" id="ARBA00023128"/>
    </source>
</evidence>
<dbReference type="InterPro" id="IPR031717">
    <property type="entry name" value="ODO-1/KGD_C"/>
</dbReference>
<evidence type="ECO:0000256" key="5">
    <source>
        <dbReference type="ARBA" id="ARBA00012280"/>
    </source>
</evidence>
<dbReference type="Pfam" id="PF02779">
    <property type="entry name" value="Transket_pyr"/>
    <property type="match status" value="1"/>
</dbReference>
<dbReference type="GO" id="GO:0004591">
    <property type="term" value="F:oxoglutarate dehydrogenase (succinyl-transferring) activity"/>
    <property type="evidence" value="ECO:0007669"/>
    <property type="project" value="UniProtKB-EC"/>
</dbReference>
<dbReference type="FunFam" id="3.40.50.12470:FF:000007">
    <property type="entry name" value="2-oxoglutarate dehydrogenase e1 mitochondrial"/>
    <property type="match status" value="1"/>
</dbReference>
<evidence type="ECO:0000256" key="8">
    <source>
        <dbReference type="ARBA" id="ARBA00022946"/>
    </source>
</evidence>
<evidence type="ECO:0000256" key="3">
    <source>
        <dbReference type="ARBA" id="ARBA00004173"/>
    </source>
</evidence>
<dbReference type="InterPro" id="IPR029061">
    <property type="entry name" value="THDP-binding"/>
</dbReference>
<dbReference type="PIRSF" id="PIRSF000157">
    <property type="entry name" value="Oxoglu_dh_E1"/>
    <property type="match status" value="1"/>
</dbReference>
<dbReference type="Gene3D" id="3.40.50.11610">
    <property type="entry name" value="Multifunctional 2-oxoglutarate metabolism enzyme, C-terminal domain"/>
    <property type="match status" value="1"/>
</dbReference>
<organism evidence="18">
    <name type="scientific">Schistocephalus solidus</name>
    <name type="common">Tapeworm</name>
    <dbReference type="NCBI Taxonomy" id="70667"/>
    <lineage>
        <taxon>Eukaryota</taxon>
        <taxon>Metazoa</taxon>
        <taxon>Spiralia</taxon>
        <taxon>Lophotrochozoa</taxon>
        <taxon>Platyhelminthes</taxon>
        <taxon>Cestoda</taxon>
        <taxon>Eucestoda</taxon>
        <taxon>Diphyllobothriidea</taxon>
        <taxon>Diphyllobothriidae</taxon>
        <taxon>Schistocephalus</taxon>
    </lineage>
</organism>
<gene>
    <name evidence="18" type="primary">ODO1</name>
    <name evidence="18" type="ORF">TR121223</name>
</gene>
<dbReference type="NCBIfam" id="NF006914">
    <property type="entry name" value="PRK09404.1"/>
    <property type="match status" value="1"/>
</dbReference>
<dbReference type="AlphaFoldDB" id="A0A0X3PLL1"/>
<evidence type="ECO:0000256" key="10">
    <source>
        <dbReference type="ARBA" id="ARBA00023052"/>
    </source>
</evidence>
<keyword evidence="6" id="KW-0479">Metal-binding</keyword>
<proteinExistence type="inferred from homology"/>
<dbReference type="PANTHER" id="PTHR23152:SF4">
    <property type="entry name" value="2-OXOADIPATE DEHYDROGENASE COMPLEX COMPONENT E1"/>
    <property type="match status" value="1"/>
</dbReference>
<dbReference type="FunFam" id="3.40.50.970:FF:000002">
    <property type="entry name" value="2-oxoglutarate dehydrogenase, E1 component"/>
    <property type="match status" value="1"/>
</dbReference>
<dbReference type="GO" id="GO:0006096">
    <property type="term" value="P:glycolytic process"/>
    <property type="evidence" value="ECO:0007669"/>
    <property type="project" value="UniProtKB-KW"/>
</dbReference>
<dbReference type="Gene3D" id="3.40.50.12470">
    <property type="match status" value="1"/>
</dbReference>
<feature type="domain" description="Transketolase-like pyrimidine-binding" evidence="17">
    <location>
        <begin position="634"/>
        <end position="855"/>
    </location>
</feature>
<keyword evidence="7" id="KW-0460">Magnesium</keyword>
<evidence type="ECO:0000256" key="1">
    <source>
        <dbReference type="ARBA" id="ARBA00001946"/>
    </source>
</evidence>
<comment type="function">
    <text evidence="14">The 2-oxoglutarate dehydrogenase complex catalyzes the overall conversion of 2-oxoglutarate to succinyl-CoA and CO(2). It contains multiple copies of three enzymatic components: 2-oxoglutarate dehydrogenase (E1), dihydrolipoamide succinyltransferase (E2) and lipoamide dehydrogenase (E3).</text>
</comment>
<evidence type="ECO:0000256" key="14">
    <source>
        <dbReference type="ARBA" id="ARBA00037426"/>
    </source>
</evidence>
<dbReference type="GO" id="GO:0006099">
    <property type="term" value="P:tricarboxylic acid cycle"/>
    <property type="evidence" value="ECO:0007669"/>
    <property type="project" value="TreeGrafter"/>
</dbReference>
<dbReference type="GO" id="GO:0046872">
    <property type="term" value="F:metal ion binding"/>
    <property type="evidence" value="ECO:0007669"/>
    <property type="project" value="UniProtKB-KW"/>
</dbReference>
<keyword evidence="12" id="KW-0324">Glycolysis</keyword>
<dbReference type="GO" id="GO:0005739">
    <property type="term" value="C:mitochondrion"/>
    <property type="evidence" value="ECO:0007669"/>
    <property type="project" value="UniProtKB-SubCell"/>
</dbReference>
<evidence type="ECO:0000313" key="18">
    <source>
        <dbReference type="EMBL" id="JAP52763.1"/>
    </source>
</evidence>
<dbReference type="GO" id="GO:0030976">
    <property type="term" value="F:thiamine pyrophosphate binding"/>
    <property type="evidence" value="ECO:0007669"/>
    <property type="project" value="InterPro"/>
</dbReference>
<name>A0A0X3PLL1_SCHSO</name>
<keyword evidence="8" id="KW-0809">Transit peptide</keyword>
<dbReference type="NCBIfam" id="NF008907">
    <property type="entry name" value="PRK12270.1"/>
    <property type="match status" value="1"/>
</dbReference>
<reference evidence="18" key="1">
    <citation type="submission" date="2016-01" db="EMBL/GenBank/DDBJ databases">
        <title>Reference transcriptome for the parasite Schistocephalus solidus: insights into the molecular evolution of parasitism.</title>
        <authorList>
            <person name="Hebert F.O."/>
            <person name="Grambauer S."/>
            <person name="Barber I."/>
            <person name="Landry C.R."/>
            <person name="Aubin-Horth N."/>
        </authorList>
    </citation>
    <scope>NUCLEOTIDE SEQUENCE</scope>
</reference>
<dbReference type="Pfam" id="PF00676">
    <property type="entry name" value="E1_dh"/>
    <property type="match status" value="1"/>
</dbReference>
<comment type="cofactor">
    <cofactor evidence="1">
        <name>Mg(2+)</name>
        <dbReference type="ChEBI" id="CHEBI:18420"/>
    </cofactor>
</comment>
<evidence type="ECO:0000256" key="13">
    <source>
        <dbReference type="ARBA" id="ARBA00030680"/>
    </source>
</evidence>
<protein>
    <recommendedName>
        <fullName evidence="15">2-oxoglutarate dehydrogenase, mitochondrial</fullName>
        <ecNumber evidence="5">1.2.4.2</ecNumber>
    </recommendedName>
    <alternativeName>
        <fullName evidence="16">2-oxoglutarate dehydrogenase complex component E1</fullName>
    </alternativeName>
    <alternativeName>
        <fullName evidence="13">Alpha-ketoglutarate dehydrogenase</fullName>
    </alternativeName>
</protein>
<keyword evidence="10" id="KW-0786">Thiamine pyrophosphate</keyword>
<dbReference type="InterPro" id="IPR032106">
    <property type="entry name" value="2-oxogl_dehyd_N"/>
</dbReference>
<evidence type="ECO:0000256" key="2">
    <source>
        <dbReference type="ARBA" id="ARBA00001964"/>
    </source>
</evidence>
<dbReference type="EC" id="1.2.4.2" evidence="5"/>
<dbReference type="PANTHER" id="PTHR23152">
    <property type="entry name" value="2-OXOGLUTARATE DEHYDROGENASE"/>
    <property type="match status" value="1"/>
</dbReference>
<dbReference type="GO" id="GO:0045252">
    <property type="term" value="C:oxoglutarate dehydrogenase complex"/>
    <property type="evidence" value="ECO:0007669"/>
    <property type="project" value="TreeGrafter"/>
</dbReference>
<dbReference type="InterPro" id="IPR005475">
    <property type="entry name" value="Transketolase-like_Pyr-bd"/>
</dbReference>
<dbReference type="NCBIfam" id="TIGR00239">
    <property type="entry name" value="2oxo_dh_E1"/>
    <property type="match status" value="1"/>
</dbReference>
<dbReference type="CDD" id="cd02016">
    <property type="entry name" value="TPP_E1_OGDC_like"/>
    <property type="match status" value="1"/>
</dbReference>
<evidence type="ECO:0000256" key="16">
    <source>
        <dbReference type="ARBA" id="ARBA00042984"/>
    </source>
</evidence>
<dbReference type="InterPro" id="IPR042179">
    <property type="entry name" value="KGD_C_sf"/>
</dbReference>
<accession>A0A0X3PLL1</accession>
<evidence type="ECO:0000256" key="6">
    <source>
        <dbReference type="ARBA" id="ARBA00022723"/>
    </source>
</evidence>
<dbReference type="SMART" id="SM00861">
    <property type="entry name" value="Transket_pyr"/>
    <property type="match status" value="1"/>
</dbReference>
<evidence type="ECO:0000256" key="12">
    <source>
        <dbReference type="ARBA" id="ARBA00023152"/>
    </source>
</evidence>
<dbReference type="Gene3D" id="3.40.50.970">
    <property type="match status" value="1"/>
</dbReference>
<dbReference type="EMBL" id="GEEE01010462">
    <property type="protein sequence ID" value="JAP52763.1"/>
    <property type="molecule type" value="Transcribed_RNA"/>
</dbReference>
<dbReference type="InterPro" id="IPR001017">
    <property type="entry name" value="DH_E1"/>
</dbReference>
<evidence type="ECO:0000256" key="15">
    <source>
        <dbReference type="ARBA" id="ARBA00040267"/>
    </source>
</evidence>
<comment type="subcellular location">
    <subcellularLocation>
        <location evidence="3">Mitochondrion</location>
    </subcellularLocation>
</comment>
<dbReference type="Pfam" id="PF16078">
    <property type="entry name" value="2-oxogl_dehyd_N"/>
    <property type="match status" value="1"/>
</dbReference>
<dbReference type="SUPFAM" id="SSF52518">
    <property type="entry name" value="Thiamin diphosphate-binding fold (THDP-binding)"/>
    <property type="match status" value="2"/>
</dbReference>
<comment type="cofactor">
    <cofactor evidence="2">
        <name>thiamine diphosphate</name>
        <dbReference type="ChEBI" id="CHEBI:58937"/>
    </cofactor>
</comment>
<evidence type="ECO:0000259" key="17">
    <source>
        <dbReference type="SMART" id="SM00861"/>
    </source>
</evidence>
<evidence type="ECO:0000256" key="4">
    <source>
        <dbReference type="ARBA" id="ARBA00006936"/>
    </source>
</evidence>
<evidence type="ECO:0000256" key="7">
    <source>
        <dbReference type="ARBA" id="ARBA00022842"/>
    </source>
</evidence>
<dbReference type="Pfam" id="PF16870">
    <property type="entry name" value="OxoGdeHyase_C"/>
    <property type="match status" value="1"/>
</dbReference>
<comment type="similarity">
    <text evidence="4">Belongs to the alpha-ketoglutarate dehydrogenase family.</text>
</comment>
<evidence type="ECO:0000256" key="9">
    <source>
        <dbReference type="ARBA" id="ARBA00023002"/>
    </source>
</evidence>
<sequence length="1013" mass="113953">MFLPRVSTLFQRTSRLSRTVLSCNKFQHKCAAEPFLNGASANYVEDIYAAWLKDPNSVHKSWDIYFRSVNSGADVGSAYSRPPTLGVDNYGLDLAHLIAAATASSPATSAVPGSKLIEEHLAVQTIIRSYQVRGHLVAQLDPLGIVSQSKNVRETVYGRYLGETGIPDMNKVFRLPRTTYIGGDQTELTLSEIINRLENAYCKSIGPEFMFINSLTKCDWLRKRFETPGIVSLTRDEKRLLLQRLIRSSKFEEYLAKKWSSEKRFGLEGCDVLIPAMKTVVDVSAALGVDSFVIGMPHRGRLNVLANVCRKPLADIFCQFDPSLEAADEGSGDVKYHLGTSNRRINHATGKEINLAVCANPSHLEAVDPVVQGKTKAEQFYRGDDQGKHVLSIQLHGDAAFCGQGVVYETMHLSDLPSYTTHGSIHIVVNNQIGFTTDPRVARSSPHCTDVAKVTNCPILHVNADDPEAVVHVARVAAEWRAQFGKDVVIDLVCYRRFGHNETDEPMFTQPLMYKRIHKLPTVLEQYSKKMVDEGVVTEAELEAEKAKYNKVCDDAYAEAKAHTVMYNRSWLDSPWEGFFDNRDPMFVPSTGVEEAELVEIGNVVSSYPKNFVVHGGLKRVLHERETLIKNRVANWALGEFFAYGSLLKHGTHVRISGQDVERGTFSHRHAVLHHQPLGPFLLQDVDKMTYVPLSHLSDNQAPFTICNSSLSEFAVMGFEMGYSLTNPNALVIWEAQFGDFCNNAQCIIDQFISCGQQKWVRQSNLVVLLPHGYEGMGPEHSSARLERFLQLSNDDEDFIPMFGPNFSIQQLYETNWILANCTTPANMFHILRRQILLPFRKPLIVFTPKSLLRLPEARSSFDEMLPGTSFRRYIPDNGPASENPDQVKKLILCSGKVYYDLVKQVNSSGMSKDIAISRIEQLTPMPYDLIKEDIERYPNAIIQWVQEEHKNLGAWTYVRPRIEHLIRRLLPDRIHQKLIYAGRPPSASSATGRKSMHVMEASQISKSVLYVS</sequence>
<dbReference type="InterPro" id="IPR011603">
    <property type="entry name" value="2oxoglutarate_DH_E1"/>
</dbReference>
<dbReference type="Gene3D" id="1.10.287.1150">
    <property type="entry name" value="TPP helical domain"/>
    <property type="match status" value="1"/>
</dbReference>